<reference evidence="2" key="1">
    <citation type="journal article" date="2023" name="Science">
        <title>Genome structures resolve the early diversification of teleost fishes.</title>
        <authorList>
            <person name="Parey E."/>
            <person name="Louis A."/>
            <person name="Montfort J."/>
            <person name="Bouchez O."/>
            <person name="Roques C."/>
            <person name="Iampietro C."/>
            <person name="Lluch J."/>
            <person name="Castinel A."/>
            <person name="Donnadieu C."/>
            <person name="Desvignes T."/>
            <person name="Floi Bucao C."/>
            <person name="Jouanno E."/>
            <person name="Wen M."/>
            <person name="Mejri S."/>
            <person name="Dirks R."/>
            <person name="Jansen H."/>
            <person name="Henkel C."/>
            <person name="Chen W.J."/>
            <person name="Zahm M."/>
            <person name="Cabau C."/>
            <person name="Klopp C."/>
            <person name="Thompson A.W."/>
            <person name="Robinson-Rechavi M."/>
            <person name="Braasch I."/>
            <person name="Lecointre G."/>
            <person name="Bobe J."/>
            <person name="Postlethwait J.H."/>
            <person name="Berthelot C."/>
            <person name="Roest Crollius H."/>
            <person name="Guiguen Y."/>
        </authorList>
    </citation>
    <scope>NUCLEOTIDE SEQUENCE</scope>
    <source>
        <strain evidence="2">WJC10195</strain>
    </source>
</reference>
<organism evidence="2 3">
    <name type="scientific">Synaphobranchus kaupii</name>
    <name type="common">Kaup's arrowtooth eel</name>
    <dbReference type="NCBI Taxonomy" id="118154"/>
    <lineage>
        <taxon>Eukaryota</taxon>
        <taxon>Metazoa</taxon>
        <taxon>Chordata</taxon>
        <taxon>Craniata</taxon>
        <taxon>Vertebrata</taxon>
        <taxon>Euteleostomi</taxon>
        <taxon>Actinopterygii</taxon>
        <taxon>Neopterygii</taxon>
        <taxon>Teleostei</taxon>
        <taxon>Anguilliformes</taxon>
        <taxon>Synaphobranchidae</taxon>
        <taxon>Synaphobranchus</taxon>
    </lineage>
</organism>
<proteinExistence type="predicted"/>
<protein>
    <recommendedName>
        <fullName evidence="4">Reverse transcriptase domain-containing protein</fullName>
    </recommendedName>
</protein>
<evidence type="ECO:0000313" key="3">
    <source>
        <dbReference type="Proteomes" id="UP001152622"/>
    </source>
</evidence>
<accession>A0A9Q1JBF5</accession>
<evidence type="ECO:0000256" key="1">
    <source>
        <dbReference type="SAM" id="MobiDB-lite"/>
    </source>
</evidence>
<evidence type="ECO:0000313" key="2">
    <source>
        <dbReference type="EMBL" id="KAJ8376202.1"/>
    </source>
</evidence>
<dbReference type="OrthoDB" id="411173at2759"/>
<name>A0A9Q1JBF5_SYNKA</name>
<evidence type="ECO:0008006" key="4">
    <source>
        <dbReference type="Google" id="ProtNLM"/>
    </source>
</evidence>
<dbReference type="AlphaFoldDB" id="A0A9Q1JBF5"/>
<dbReference type="EMBL" id="JAINUF010000002">
    <property type="protein sequence ID" value="KAJ8376202.1"/>
    <property type="molecule type" value="Genomic_DNA"/>
</dbReference>
<sequence>MAAVNSVRDSKPVCVAGSSDKSLPNDRNSFYTRFEKDNHSEMADTISSLTPGDPIITIDIDTVGGLLSPLLFIMYTDDCRSLHPNRHLVKFADDTVLLSLLSGPILDHGPALTEFVEWCDSSCLELNVTKTKEMFVDFSRHQAGRTAARIHGEPVDAVHQYKYLHC</sequence>
<gene>
    <name evidence="2" type="ORF">SKAU_G00067820</name>
</gene>
<dbReference type="Proteomes" id="UP001152622">
    <property type="component" value="Chromosome 2"/>
</dbReference>
<comment type="caution">
    <text evidence="2">The sequence shown here is derived from an EMBL/GenBank/DDBJ whole genome shotgun (WGS) entry which is preliminary data.</text>
</comment>
<keyword evidence="3" id="KW-1185">Reference proteome</keyword>
<feature type="region of interest" description="Disordered" evidence="1">
    <location>
        <begin position="1"/>
        <end position="22"/>
    </location>
</feature>